<dbReference type="EMBL" id="GBRH01262996">
    <property type="protein sequence ID" value="JAD34899.1"/>
    <property type="molecule type" value="Transcribed_RNA"/>
</dbReference>
<evidence type="ECO:0000313" key="1">
    <source>
        <dbReference type="EMBL" id="JAD34899.1"/>
    </source>
</evidence>
<protein>
    <submittedName>
        <fullName evidence="1">Uncharacterized protein</fullName>
    </submittedName>
</protein>
<reference evidence="1" key="1">
    <citation type="submission" date="2014-09" db="EMBL/GenBank/DDBJ databases">
        <authorList>
            <person name="Magalhaes I.L.F."/>
            <person name="Oliveira U."/>
            <person name="Santos F.R."/>
            <person name="Vidigal T.H.D.A."/>
            <person name="Brescovit A.D."/>
            <person name="Santos A.J."/>
        </authorList>
    </citation>
    <scope>NUCLEOTIDE SEQUENCE</scope>
    <source>
        <tissue evidence="1">Shoot tissue taken approximately 20 cm above the soil surface</tissue>
    </source>
</reference>
<reference evidence="1" key="2">
    <citation type="journal article" date="2015" name="Data Brief">
        <title>Shoot transcriptome of the giant reed, Arundo donax.</title>
        <authorList>
            <person name="Barrero R.A."/>
            <person name="Guerrero F.D."/>
            <person name="Moolhuijzen P."/>
            <person name="Goolsby J.A."/>
            <person name="Tidwell J."/>
            <person name="Bellgard S.E."/>
            <person name="Bellgard M.I."/>
        </authorList>
    </citation>
    <scope>NUCLEOTIDE SEQUENCE</scope>
    <source>
        <tissue evidence="1">Shoot tissue taken approximately 20 cm above the soil surface</tissue>
    </source>
</reference>
<accession>A0A0A8Z662</accession>
<sequence>MGSMGAMTSQNH</sequence>
<proteinExistence type="predicted"/>
<name>A0A0A8Z662_ARUDO</name>
<organism evidence="1">
    <name type="scientific">Arundo donax</name>
    <name type="common">Giant reed</name>
    <name type="synonym">Donax arundinaceus</name>
    <dbReference type="NCBI Taxonomy" id="35708"/>
    <lineage>
        <taxon>Eukaryota</taxon>
        <taxon>Viridiplantae</taxon>
        <taxon>Streptophyta</taxon>
        <taxon>Embryophyta</taxon>
        <taxon>Tracheophyta</taxon>
        <taxon>Spermatophyta</taxon>
        <taxon>Magnoliopsida</taxon>
        <taxon>Liliopsida</taxon>
        <taxon>Poales</taxon>
        <taxon>Poaceae</taxon>
        <taxon>PACMAD clade</taxon>
        <taxon>Arundinoideae</taxon>
        <taxon>Arundineae</taxon>
        <taxon>Arundo</taxon>
    </lineage>
</organism>